<evidence type="ECO:0008006" key="2">
    <source>
        <dbReference type="Google" id="ProtNLM"/>
    </source>
</evidence>
<sequence>MASKADLAMISHLLRRAGFGATREELQRYAAQGYEATVEELINPPDENAAGKTALLIRYNPSSLLPGGVTVPGQYNWMYHMITTQRPLEEKMSLFWHHVFATANSKLDGADQLVEQIVLFRKIGMGSYRDILLEVSKDPTMLFWLDNNENHRYAVNENWGRELLELFSMGVSNYTEVDVREAARAFTGWNIEPRLPRQPYWRFPWKFEYRAEDHDDGEKTFLGRTGNFNGEDIINIILEEPATARFICRHLYNFFVADDVQVPAWTIEPARDEEALEMMIDSFIESGYEMKSVLRTIFNSEFFKNAQYAKIKSPAEVVAGTLRLTESNMFPGPDLPEIGPQTAYMGQDLLNPPSVEGWYTGQEWINSGSLLARINFVADHVANTGLPGVQNIIGYMKSDGVKTPGDFVDSALEHMGYLEVGPETRQQLLDYAESEGNLDWNDAKSDTRVGEMLALVGATTEYQFG</sequence>
<name>A0A382BDN0_9ZZZZ</name>
<dbReference type="InterPro" id="IPR014917">
    <property type="entry name" value="DUF1800"/>
</dbReference>
<protein>
    <recommendedName>
        <fullName evidence="2">DUF1800 domain-containing protein</fullName>
    </recommendedName>
</protein>
<proteinExistence type="predicted"/>
<evidence type="ECO:0000313" key="1">
    <source>
        <dbReference type="EMBL" id="SVB11970.1"/>
    </source>
</evidence>
<dbReference type="EMBL" id="UINC01029371">
    <property type="protein sequence ID" value="SVB11970.1"/>
    <property type="molecule type" value="Genomic_DNA"/>
</dbReference>
<accession>A0A382BDN0</accession>
<gene>
    <name evidence="1" type="ORF">METZ01_LOCUS164824</name>
</gene>
<dbReference type="AlphaFoldDB" id="A0A382BDN0"/>
<dbReference type="Pfam" id="PF08811">
    <property type="entry name" value="DUF1800"/>
    <property type="match status" value="1"/>
</dbReference>
<organism evidence="1">
    <name type="scientific">marine metagenome</name>
    <dbReference type="NCBI Taxonomy" id="408172"/>
    <lineage>
        <taxon>unclassified sequences</taxon>
        <taxon>metagenomes</taxon>
        <taxon>ecological metagenomes</taxon>
    </lineage>
</organism>
<reference evidence="1" key="1">
    <citation type="submission" date="2018-05" db="EMBL/GenBank/DDBJ databases">
        <authorList>
            <person name="Lanie J.A."/>
            <person name="Ng W.-L."/>
            <person name="Kazmierczak K.M."/>
            <person name="Andrzejewski T.M."/>
            <person name="Davidsen T.M."/>
            <person name="Wayne K.J."/>
            <person name="Tettelin H."/>
            <person name="Glass J.I."/>
            <person name="Rusch D."/>
            <person name="Podicherti R."/>
            <person name="Tsui H.-C.T."/>
            <person name="Winkler M.E."/>
        </authorList>
    </citation>
    <scope>NUCLEOTIDE SEQUENCE</scope>
</reference>